<dbReference type="Gene3D" id="3.30.710.10">
    <property type="entry name" value="Potassium Channel Kv1.1, Chain A"/>
    <property type="match status" value="1"/>
</dbReference>
<dbReference type="GO" id="GO:0005085">
    <property type="term" value="F:guanyl-nucleotide exchange factor activity"/>
    <property type="evidence" value="ECO:0007669"/>
    <property type="project" value="TreeGrafter"/>
</dbReference>
<feature type="repeat" description="RCC1" evidence="1">
    <location>
        <begin position="94"/>
        <end position="148"/>
    </location>
</feature>
<dbReference type="CDD" id="cd18186">
    <property type="entry name" value="BTB_POZ_ZBTB_KLHL-like"/>
    <property type="match status" value="1"/>
</dbReference>
<name>A0AAV7Z0U3_9EUKA</name>
<dbReference type="SMART" id="SM00225">
    <property type="entry name" value="BTB"/>
    <property type="match status" value="1"/>
</dbReference>
<dbReference type="SUPFAM" id="SSF54695">
    <property type="entry name" value="POZ domain"/>
    <property type="match status" value="1"/>
</dbReference>
<dbReference type="InterPro" id="IPR000210">
    <property type="entry name" value="BTB/POZ_dom"/>
</dbReference>
<accession>A0AAV7Z0U3</accession>
<dbReference type="GO" id="GO:0005737">
    <property type="term" value="C:cytoplasm"/>
    <property type="evidence" value="ECO:0007669"/>
    <property type="project" value="TreeGrafter"/>
</dbReference>
<sequence length="570" mass="66557">MNRFVYVSGNTKDLKIEKKPVIDGKIVISKLIHKIGRRVKLVASNYSTSVFVLDNNKIHVFNGSKGIIWELENNPSITQVVAGSKHILILTRDGRVYGYGDRFWGEIPIKISPLYIEKPREILWVTRNDLRIKQVMCGFSRSFFLTQDGDLYSSGFRVYSKELDILLEEREFFPPVLTFQNVERIWSGQEAYHYFFQTKDNTMYCMGTNNNGQLGSDPRKEIDKPIKLQMFSGDPIKEICCSLNYSIILKNYQVYLAGKLPIKANSFSKTKEGFIKFPKLSNEKIDKIGSIKSFFVTKTIHNKFYFWGTFLKISQQRDVEHCLIRTLPKLRQLQRIEISSSTFKLFFYTIKPKNTLVADFGKLLKQSDTADLQINKNLKIHKLVIQMRTGMKNENEIRQCFKQVFGEDLRCFLTWLYSSKVLDKVKLAKTAKKFGILNYRKHTLTNGLKKLYTEDHSKDFVINVQNEKVRVHKLVLQTRSQLFRSMFCSISEETKCVSDYTNKSVKSIQVLIKFLYTDQILPQDVDEDVVEELSEAIYYYQLNEDCMLNEKLEYALSKKNILIEQELEKK</sequence>
<dbReference type="InterPro" id="IPR011333">
    <property type="entry name" value="SKP1/BTB/POZ_sf"/>
</dbReference>
<dbReference type="Pfam" id="PF13540">
    <property type="entry name" value="RCC1_2"/>
    <property type="match status" value="1"/>
</dbReference>
<protein>
    <submittedName>
        <fullName evidence="3">Regulator of chromosome condensation</fullName>
    </submittedName>
</protein>
<dbReference type="PANTHER" id="PTHR45982">
    <property type="entry name" value="REGULATOR OF CHROMOSOME CONDENSATION"/>
    <property type="match status" value="1"/>
</dbReference>
<gene>
    <name evidence="3" type="ORF">M0812_01709</name>
</gene>
<dbReference type="Gene3D" id="2.130.10.30">
    <property type="entry name" value="Regulator of chromosome condensation 1/beta-lactamase-inhibitor protein II"/>
    <property type="match status" value="1"/>
</dbReference>
<dbReference type="Proteomes" id="UP001146793">
    <property type="component" value="Unassembled WGS sequence"/>
</dbReference>
<organism evidence="3 4">
    <name type="scientific">Anaeramoeba flamelloides</name>
    <dbReference type="NCBI Taxonomy" id="1746091"/>
    <lineage>
        <taxon>Eukaryota</taxon>
        <taxon>Metamonada</taxon>
        <taxon>Anaeramoebidae</taxon>
        <taxon>Anaeramoeba</taxon>
    </lineage>
</organism>
<feature type="domain" description="BTB" evidence="2">
    <location>
        <begin position="458"/>
        <end position="524"/>
    </location>
</feature>
<reference evidence="3" key="1">
    <citation type="submission" date="2022-08" db="EMBL/GenBank/DDBJ databases">
        <title>Novel sulphate-reducing endosymbionts in the free-living metamonad Anaeramoeba.</title>
        <authorList>
            <person name="Jerlstrom-Hultqvist J."/>
            <person name="Cepicka I."/>
            <person name="Gallot-Lavallee L."/>
            <person name="Salas-Leiva D."/>
            <person name="Curtis B.A."/>
            <person name="Zahonova K."/>
            <person name="Pipaliya S."/>
            <person name="Dacks J."/>
            <person name="Roger A.J."/>
        </authorList>
    </citation>
    <scope>NUCLEOTIDE SEQUENCE</scope>
    <source>
        <strain evidence="3">Busselton2</strain>
    </source>
</reference>
<dbReference type="Pfam" id="PF00651">
    <property type="entry name" value="BTB"/>
    <property type="match status" value="1"/>
</dbReference>
<dbReference type="InterPro" id="IPR009091">
    <property type="entry name" value="RCC1/BLIP-II"/>
</dbReference>
<dbReference type="Pfam" id="PF00415">
    <property type="entry name" value="RCC1"/>
    <property type="match status" value="1"/>
</dbReference>
<dbReference type="EMBL" id="JANTQA010000042">
    <property type="protein sequence ID" value="KAJ3434591.1"/>
    <property type="molecule type" value="Genomic_DNA"/>
</dbReference>
<dbReference type="SUPFAM" id="SSF50985">
    <property type="entry name" value="RCC1/BLIP-II"/>
    <property type="match status" value="2"/>
</dbReference>
<feature type="repeat" description="RCC1" evidence="1">
    <location>
        <begin position="201"/>
        <end position="252"/>
    </location>
</feature>
<comment type="caution">
    <text evidence="3">The sequence shown here is derived from an EMBL/GenBank/DDBJ whole genome shotgun (WGS) entry which is preliminary data.</text>
</comment>
<dbReference type="PROSITE" id="PS50097">
    <property type="entry name" value="BTB"/>
    <property type="match status" value="1"/>
</dbReference>
<evidence type="ECO:0000313" key="3">
    <source>
        <dbReference type="EMBL" id="KAJ3434591.1"/>
    </source>
</evidence>
<dbReference type="PROSITE" id="PS50012">
    <property type="entry name" value="RCC1_3"/>
    <property type="match status" value="2"/>
</dbReference>
<dbReference type="PANTHER" id="PTHR45982:SF1">
    <property type="entry name" value="REGULATOR OF CHROMOSOME CONDENSATION"/>
    <property type="match status" value="1"/>
</dbReference>
<evidence type="ECO:0000313" key="4">
    <source>
        <dbReference type="Proteomes" id="UP001146793"/>
    </source>
</evidence>
<proteinExistence type="predicted"/>
<evidence type="ECO:0000259" key="2">
    <source>
        <dbReference type="PROSITE" id="PS50097"/>
    </source>
</evidence>
<evidence type="ECO:0000256" key="1">
    <source>
        <dbReference type="PROSITE-ProRule" id="PRU00235"/>
    </source>
</evidence>
<dbReference type="InterPro" id="IPR000408">
    <property type="entry name" value="Reg_chr_condens"/>
</dbReference>
<dbReference type="InterPro" id="IPR051553">
    <property type="entry name" value="Ran_GTPase-activating"/>
</dbReference>
<dbReference type="AlphaFoldDB" id="A0AAV7Z0U3"/>